<feature type="region of interest" description="Disordered" evidence="1">
    <location>
        <begin position="164"/>
        <end position="231"/>
    </location>
</feature>
<organism evidence="3 4">
    <name type="scientific">Phanerochaete sordida</name>
    <dbReference type="NCBI Taxonomy" id="48140"/>
    <lineage>
        <taxon>Eukaryota</taxon>
        <taxon>Fungi</taxon>
        <taxon>Dikarya</taxon>
        <taxon>Basidiomycota</taxon>
        <taxon>Agaricomycotina</taxon>
        <taxon>Agaricomycetes</taxon>
        <taxon>Polyporales</taxon>
        <taxon>Phanerochaetaceae</taxon>
        <taxon>Phanerochaete</taxon>
    </lineage>
</organism>
<keyword evidence="2" id="KW-0732">Signal</keyword>
<comment type="caution">
    <text evidence="3">The sequence shown here is derived from an EMBL/GenBank/DDBJ whole genome shotgun (WGS) entry which is preliminary data.</text>
</comment>
<evidence type="ECO:0000313" key="3">
    <source>
        <dbReference type="EMBL" id="GJE94987.1"/>
    </source>
</evidence>
<proteinExistence type="predicted"/>
<sequence>MLSVLPVATWILQACILMMHVHGVASQSTPATCTDTAFIWSYNKESQTPCQMAANLGAECLGKNFSIPPLPPPQGAFHYTAPTPLTECGCNFVYYNLISCCAACQGGFVETLENYGTNCTTDFSPGVAPPDNYTAKLDIPQWAYMYPNPTFDVSAAQANASAAGAAPPAATGSSSAVPVTSGSAVHPSTTGAPSPTPPAAQGSNATNATSPQNPSVAPNTPSPSPSQKSGAVSSVTYGALLGAVLSACALAILL</sequence>
<dbReference type="EMBL" id="BPQB01000044">
    <property type="protein sequence ID" value="GJE94987.1"/>
    <property type="molecule type" value="Genomic_DNA"/>
</dbReference>
<feature type="signal peptide" evidence="2">
    <location>
        <begin position="1"/>
        <end position="26"/>
    </location>
</feature>
<evidence type="ECO:0000256" key="2">
    <source>
        <dbReference type="SAM" id="SignalP"/>
    </source>
</evidence>
<feature type="compositionally biased region" description="Polar residues" evidence="1">
    <location>
        <begin position="204"/>
        <end position="231"/>
    </location>
</feature>
<feature type="compositionally biased region" description="Low complexity" evidence="1">
    <location>
        <begin position="164"/>
        <end position="203"/>
    </location>
</feature>
<evidence type="ECO:0000313" key="4">
    <source>
        <dbReference type="Proteomes" id="UP000703269"/>
    </source>
</evidence>
<accession>A0A9P3GG33</accession>
<feature type="chain" id="PRO_5040208919" evidence="2">
    <location>
        <begin position="27"/>
        <end position="254"/>
    </location>
</feature>
<protein>
    <submittedName>
        <fullName evidence="3">Uncharacterized protein</fullName>
    </submittedName>
</protein>
<dbReference type="AlphaFoldDB" id="A0A9P3GG33"/>
<keyword evidence="4" id="KW-1185">Reference proteome</keyword>
<dbReference type="Proteomes" id="UP000703269">
    <property type="component" value="Unassembled WGS sequence"/>
</dbReference>
<dbReference type="OrthoDB" id="2526171at2759"/>
<evidence type="ECO:0000256" key="1">
    <source>
        <dbReference type="SAM" id="MobiDB-lite"/>
    </source>
</evidence>
<gene>
    <name evidence="3" type="ORF">PsYK624_111640</name>
</gene>
<reference evidence="3 4" key="1">
    <citation type="submission" date="2021-08" db="EMBL/GenBank/DDBJ databases">
        <title>Draft Genome Sequence of Phanerochaete sordida strain YK-624.</title>
        <authorList>
            <person name="Mori T."/>
            <person name="Dohra H."/>
            <person name="Suzuki T."/>
            <person name="Kawagishi H."/>
            <person name="Hirai H."/>
        </authorList>
    </citation>
    <scope>NUCLEOTIDE SEQUENCE [LARGE SCALE GENOMIC DNA]</scope>
    <source>
        <strain evidence="3 4">YK-624</strain>
    </source>
</reference>
<name>A0A9P3GG33_9APHY</name>